<proteinExistence type="inferred from homology"/>
<dbReference type="Gene3D" id="3.40.50.11660">
    <property type="entry name" value="Glycosyl transferase family 10, C-terminal domain"/>
    <property type="match status" value="1"/>
</dbReference>
<name>A0A9P5V6Y9_9FUNG</name>
<evidence type="ECO:0000256" key="4">
    <source>
        <dbReference type="ARBA" id="ARBA00022679"/>
    </source>
</evidence>
<gene>
    <name evidence="7" type="ORF">BG015_001190</name>
</gene>
<dbReference type="Proteomes" id="UP000748756">
    <property type="component" value="Unassembled WGS sequence"/>
</dbReference>
<dbReference type="InterPro" id="IPR001503">
    <property type="entry name" value="Glyco_trans_10"/>
</dbReference>
<dbReference type="EC" id="2.4.1.-" evidence="5"/>
<evidence type="ECO:0000259" key="6">
    <source>
        <dbReference type="Pfam" id="PF00852"/>
    </source>
</evidence>
<sequence>MGLTISRLRIPRGLVIPRRFVVRTIIIIIVLLVIAQIYLNSLKPVPIQPTARYIGTNYDELTQFAPHHDIKSFCNKLPTPRNKRGLVISDKSKTDGPLKIFYWKHSGGYAWTDWDWESQTMCPIPMELQEFFDTFRTKVINKPDLKWSTGYAPCYFWKTFDGQVEDRYGSCNSKYSGYLDYTFSTNYTDFPNADIIYMDHPLTLGANQAPYYNSQLLPPKLAHQKWVLRFGDDSVAGYPYIALPAFLHRFDLTMGSPPSMMDIPDPTYPITLDRAIELANTKPSFAFNKKADHLISVVTSECWPWNKRNDLIDHLVKNAGAHSYGSCNNNKEVPKELNKDDLPRPYIKQTLMAKYPFGLAAEHSNCVGYVTEKIYDVLASGAIPVYFGASDIADFVPEGSYIDVKDFKDNDELVVYLKTVDRAPFYKWKEIVKKDPSKFCKSCFPAPAESAWCAIMDNVQYV</sequence>
<protein>
    <recommendedName>
        <fullName evidence="5">Fucosyltransferase</fullName>
        <ecNumber evidence="5">2.4.1.-</ecNumber>
    </recommendedName>
</protein>
<dbReference type="GO" id="GO:0032580">
    <property type="term" value="C:Golgi cisterna membrane"/>
    <property type="evidence" value="ECO:0007669"/>
    <property type="project" value="UniProtKB-SubCell"/>
</dbReference>
<evidence type="ECO:0000256" key="2">
    <source>
        <dbReference type="ARBA" id="ARBA00008919"/>
    </source>
</evidence>
<comment type="caution">
    <text evidence="7">The sequence shown here is derived from an EMBL/GenBank/DDBJ whole genome shotgun (WGS) entry which is preliminary data.</text>
</comment>
<keyword evidence="8" id="KW-1185">Reference proteome</keyword>
<dbReference type="EMBL" id="JAAAUQ010001209">
    <property type="protein sequence ID" value="KAF9141709.1"/>
    <property type="molecule type" value="Genomic_DNA"/>
</dbReference>
<reference evidence="7" key="1">
    <citation type="journal article" date="2020" name="Fungal Divers.">
        <title>Resolving the Mortierellaceae phylogeny through synthesis of multi-gene phylogenetics and phylogenomics.</title>
        <authorList>
            <person name="Vandepol N."/>
            <person name="Liber J."/>
            <person name="Desiro A."/>
            <person name="Na H."/>
            <person name="Kennedy M."/>
            <person name="Barry K."/>
            <person name="Grigoriev I.V."/>
            <person name="Miller A.N."/>
            <person name="O'Donnell K."/>
            <person name="Stajich J.E."/>
            <person name="Bonito G."/>
        </authorList>
    </citation>
    <scope>NUCLEOTIDE SEQUENCE</scope>
    <source>
        <strain evidence="7">NRRL 6426</strain>
    </source>
</reference>
<keyword evidence="5" id="KW-0472">Membrane</keyword>
<keyword evidence="4 5" id="KW-0808">Transferase</keyword>
<dbReference type="Pfam" id="PF00852">
    <property type="entry name" value="Glyco_transf_10"/>
    <property type="match status" value="1"/>
</dbReference>
<dbReference type="AlphaFoldDB" id="A0A9P5V6Y9"/>
<dbReference type="SUPFAM" id="SSF53756">
    <property type="entry name" value="UDP-Glycosyltransferase/glycogen phosphorylase"/>
    <property type="match status" value="1"/>
</dbReference>
<evidence type="ECO:0000313" key="8">
    <source>
        <dbReference type="Proteomes" id="UP000748756"/>
    </source>
</evidence>
<dbReference type="PANTHER" id="PTHR11929:SF194">
    <property type="entry name" value="ALPHA-(1,3)-FUCOSYLTRANSFERASE 10"/>
    <property type="match status" value="1"/>
</dbReference>
<comment type="pathway">
    <text evidence="1">Protein modification; protein glycosylation.</text>
</comment>
<organism evidence="7 8">
    <name type="scientific">Linnemannia schmuckeri</name>
    <dbReference type="NCBI Taxonomy" id="64567"/>
    <lineage>
        <taxon>Eukaryota</taxon>
        <taxon>Fungi</taxon>
        <taxon>Fungi incertae sedis</taxon>
        <taxon>Mucoromycota</taxon>
        <taxon>Mortierellomycotina</taxon>
        <taxon>Mortierellomycetes</taxon>
        <taxon>Mortierellales</taxon>
        <taxon>Mortierellaceae</taxon>
        <taxon>Linnemannia</taxon>
    </lineage>
</organism>
<dbReference type="GO" id="GO:0046920">
    <property type="term" value="F:alpha-(1-&gt;3)-fucosyltransferase activity"/>
    <property type="evidence" value="ECO:0007669"/>
    <property type="project" value="TreeGrafter"/>
</dbReference>
<accession>A0A9P5V6Y9</accession>
<dbReference type="OrthoDB" id="427096at2759"/>
<feature type="transmembrane region" description="Helical" evidence="5">
    <location>
        <begin position="20"/>
        <end position="39"/>
    </location>
</feature>
<evidence type="ECO:0000256" key="1">
    <source>
        <dbReference type="ARBA" id="ARBA00004922"/>
    </source>
</evidence>
<dbReference type="InterPro" id="IPR038577">
    <property type="entry name" value="GT10-like_C_sf"/>
</dbReference>
<comment type="subcellular location">
    <subcellularLocation>
        <location evidence="5">Golgi apparatus</location>
        <location evidence="5">Golgi stack membrane</location>
        <topology evidence="5">Single-pass type II membrane protein</topology>
    </subcellularLocation>
</comment>
<keyword evidence="5" id="KW-0812">Transmembrane</keyword>
<feature type="domain" description="Fucosyltransferase C-terminal" evidence="6">
    <location>
        <begin position="292"/>
        <end position="457"/>
    </location>
</feature>
<keyword evidence="5" id="KW-0333">Golgi apparatus</keyword>
<evidence type="ECO:0000256" key="3">
    <source>
        <dbReference type="ARBA" id="ARBA00022676"/>
    </source>
</evidence>
<keyword evidence="3 5" id="KW-0328">Glycosyltransferase</keyword>
<dbReference type="InterPro" id="IPR055270">
    <property type="entry name" value="Glyco_tran_10_C"/>
</dbReference>
<evidence type="ECO:0000313" key="7">
    <source>
        <dbReference type="EMBL" id="KAF9141709.1"/>
    </source>
</evidence>
<dbReference type="PANTHER" id="PTHR11929">
    <property type="entry name" value="ALPHA- 1,3 -FUCOSYLTRANSFERASE"/>
    <property type="match status" value="1"/>
</dbReference>
<comment type="similarity">
    <text evidence="2 5">Belongs to the glycosyltransferase 10 family.</text>
</comment>
<evidence type="ECO:0000256" key="5">
    <source>
        <dbReference type="RuleBase" id="RU003832"/>
    </source>
</evidence>
<keyword evidence="5" id="KW-1133">Transmembrane helix</keyword>